<dbReference type="HAMAP" id="MF_00258">
    <property type="entry name" value="Glu_racemase"/>
    <property type="match status" value="1"/>
</dbReference>
<sequence length="283" mass="30373">MSAQTIKSNETPVNKPIEKPIAVFDSGVGGISVLKHIQALLPNEQLLYVADSKYAPYGNKTAAEIQARCFEIAEFLMAKDAKALVVACNTATAAAIDSLRERYSLPIIGMEPAVKPAAEASRNGIIGVLATTGTLKSAQFAGLLESYGRNVKVVTQACVGLVECIERGELDADNTKMLIQQYCAPLLAEGADTIVLGCTHYPFVRHLIEQVVGANVALIDTGAAVAKQLKRQLEEKGLLSNRTAEADAQFSKSKVQFWTNSENPNAKVVIEQLWGGDVKVLML</sequence>
<keyword evidence="6 7" id="KW-0961">Cell wall biogenesis/degradation</keyword>
<keyword evidence="4 7" id="KW-0573">Peptidoglycan synthesis</keyword>
<proteinExistence type="inferred from homology"/>
<gene>
    <name evidence="7" type="primary">murI</name>
    <name evidence="8" type="ordered locus">M301_2153</name>
</gene>
<dbReference type="NCBIfam" id="TIGR00067">
    <property type="entry name" value="glut_race"/>
    <property type="match status" value="1"/>
</dbReference>
<dbReference type="InterPro" id="IPR033134">
    <property type="entry name" value="Asp/Glu_racemase_AS_2"/>
</dbReference>
<dbReference type="GO" id="GO:0071555">
    <property type="term" value="P:cell wall organization"/>
    <property type="evidence" value="ECO:0007669"/>
    <property type="project" value="UniProtKB-KW"/>
</dbReference>
<dbReference type="Gene3D" id="3.40.50.1860">
    <property type="match status" value="2"/>
</dbReference>
<dbReference type="STRING" id="666681.M301_2153"/>
<dbReference type="PROSITE" id="PS00924">
    <property type="entry name" value="ASP_GLU_RACEMASE_2"/>
    <property type="match status" value="1"/>
</dbReference>
<organism evidence="8 9">
    <name type="scientific">Methylotenera versatilis (strain 301)</name>
    <dbReference type="NCBI Taxonomy" id="666681"/>
    <lineage>
        <taxon>Bacteria</taxon>
        <taxon>Pseudomonadati</taxon>
        <taxon>Pseudomonadota</taxon>
        <taxon>Betaproteobacteria</taxon>
        <taxon>Nitrosomonadales</taxon>
        <taxon>Methylophilaceae</taxon>
        <taxon>Methylotenera</taxon>
    </lineage>
</organism>
<evidence type="ECO:0000256" key="7">
    <source>
        <dbReference type="HAMAP-Rule" id="MF_00258"/>
    </source>
</evidence>
<dbReference type="RefSeq" id="WP_013148829.1">
    <property type="nucleotide sequence ID" value="NC_014207.1"/>
</dbReference>
<feature type="active site" description="Proton donor/acceptor" evidence="7">
    <location>
        <position position="88"/>
    </location>
</feature>
<dbReference type="PANTHER" id="PTHR21198">
    <property type="entry name" value="GLUTAMATE RACEMASE"/>
    <property type="match status" value="1"/>
</dbReference>
<dbReference type="OrthoDB" id="9801055at2"/>
<dbReference type="AlphaFoldDB" id="D7DL50"/>
<feature type="binding site" evidence="7">
    <location>
        <begin position="199"/>
        <end position="200"/>
    </location>
    <ligand>
        <name>substrate</name>
    </ligand>
</feature>
<dbReference type="EMBL" id="CP002056">
    <property type="protein sequence ID" value="ADI30521.1"/>
    <property type="molecule type" value="Genomic_DNA"/>
</dbReference>
<evidence type="ECO:0000256" key="2">
    <source>
        <dbReference type="ARBA" id="ARBA00013090"/>
    </source>
</evidence>
<dbReference type="FunFam" id="3.40.50.1860:FF:000001">
    <property type="entry name" value="Glutamate racemase"/>
    <property type="match status" value="1"/>
</dbReference>
<feature type="active site" description="Proton donor/acceptor" evidence="7">
    <location>
        <position position="198"/>
    </location>
</feature>
<protein>
    <recommendedName>
        <fullName evidence="2 7">Glutamate racemase</fullName>
        <ecNumber evidence="2 7">5.1.1.3</ecNumber>
    </recommendedName>
</protein>
<dbReference type="eggNOG" id="COG0796">
    <property type="taxonomic scope" value="Bacteria"/>
</dbReference>
<comment type="catalytic activity">
    <reaction evidence="1 7">
        <text>L-glutamate = D-glutamate</text>
        <dbReference type="Rhea" id="RHEA:12813"/>
        <dbReference type="ChEBI" id="CHEBI:29985"/>
        <dbReference type="ChEBI" id="CHEBI:29986"/>
        <dbReference type="EC" id="5.1.1.3"/>
    </reaction>
</comment>
<comment type="function">
    <text evidence="7">Provides the (R)-glutamate required for cell wall biosynthesis.</text>
</comment>
<evidence type="ECO:0000256" key="5">
    <source>
        <dbReference type="ARBA" id="ARBA00023235"/>
    </source>
</evidence>
<dbReference type="GO" id="GO:0009252">
    <property type="term" value="P:peptidoglycan biosynthetic process"/>
    <property type="evidence" value="ECO:0007669"/>
    <property type="project" value="UniProtKB-UniRule"/>
</dbReference>
<dbReference type="PROSITE" id="PS00923">
    <property type="entry name" value="ASP_GLU_RACEMASE_1"/>
    <property type="match status" value="1"/>
</dbReference>
<keyword evidence="9" id="KW-1185">Reference proteome</keyword>
<accession>D7DL50</accession>
<feature type="binding site" evidence="7">
    <location>
        <begin position="25"/>
        <end position="26"/>
    </location>
    <ligand>
        <name>substrate</name>
    </ligand>
</feature>
<dbReference type="HOGENOM" id="CLU_052344_1_0_4"/>
<dbReference type="GO" id="GO:0008360">
    <property type="term" value="P:regulation of cell shape"/>
    <property type="evidence" value="ECO:0007669"/>
    <property type="project" value="UniProtKB-KW"/>
</dbReference>
<dbReference type="KEGG" id="meh:M301_2153"/>
<dbReference type="InterPro" id="IPR004391">
    <property type="entry name" value="Glu_race"/>
</dbReference>
<evidence type="ECO:0000256" key="4">
    <source>
        <dbReference type="ARBA" id="ARBA00022984"/>
    </source>
</evidence>
<feature type="binding site" evidence="7">
    <location>
        <begin position="89"/>
        <end position="90"/>
    </location>
    <ligand>
        <name>substrate</name>
    </ligand>
</feature>
<dbReference type="PANTHER" id="PTHR21198:SF2">
    <property type="entry name" value="GLUTAMATE RACEMASE"/>
    <property type="match status" value="1"/>
</dbReference>
<name>D7DL50_METV0</name>
<evidence type="ECO:0000256" key="1">
    <source>
        <dbReference type="ARBA" id="ARBA00001602"/>
    </source>
</evidence>
<keyword evidence="3 7" id="KW-0133">Cell shape</keyword>
<dbReference type="InterPro" id="IPR018187">
    <property type="entry name" value="Asp/Glu_racemase_AS_1"/>
</dbReference>
<comment type="pathway">
    <text evidence="7">Cell wall biogenesis; peptidoglycan biosynthesis.</text>
</comment>
<comment type="similarity">
    <text evidence="7">Belongs to the aspartate/glutamate racemases family.</text>
</comment>
<dbReference type="Proteomes" id="UP000000383">
    <property type="component" value="Chromosome"/>
</dbReference>
<dbReference type="Pfam" id="PF01177">
    <property type="entry name" value="Asp_Glu_race"/>
    <property type="match status" value="1"/>
</dbReference>
<reference evidence="9" key="1">
    <citation type="submission" date="2010-05" db="EMBL/GenBank/DDBJ databases">
        <title>Complete sequence of Methylotenera sp. 301.</title>
        <authorList>
            <person name="Lucas S."/>
            <person name="Copeland A."/>
            <person name="Lapidus A."/>
            <person name="Cheng J.-F."/>
            <person name="Bruce D."/>
            <person name="Goodwin L."/>
            <person name="Pitluck S."/>
            <person name="Clum A."/>
            <person name="Land M."/>
            <person name="Hauser L."/>
            <person name="Kyrpides N."/>
            <person name="Ivanova N."/>
            <person name="Chistoservova L."/>
            <person name="Kalyuzhnaya M."/>
            <person name="Woyke T."/>
        </authorList>
    </citation>
    <scope>NUCLEOTIDE SEQUENCE [LARGE SCALE GENOMIC DNA]</scope>
    <source>
        <strain evidence="9">301</strain>
    </source>
</reference>
<evidence type="ECO:0000256" key="6">
    <source>
        <dbReference type="ARBA" id="ARBA00023316"/>
    </source>
</evidence>
<reference evidence="8 9" key="2">
    <citation type="journal article" date="2011" name="J. Bacteriol.">
        <title>Genomes of three methylotrophs from a single niche uncover genetic and metabolic divergence of Methylophilaceae.</title>
        <authorList>
            <person name="Lapidus A."/>
            <person name="Clum A."/>
            <person name="Labutti K."/>
            <person name="Kaluzhnaya M.G."/>
            <person name="Lim S."/>
            <person name="Beck D.A."/>
            <person name="Glavina Del Rio T."/>
            <person name="Nolan M."/>
            <person name="Mavromatis K."/>
            <person name="Huntemann M."/>
            <person name="Lucas S."/>
            <person name="Lidstrom M.E."/>
            <person name="Ivanova N."/>
            <person name="Chistoserdova L."/>
        </authorList>
    </citation>
    <scope>NUCLEOTIDE SEQUENCE [LARGE SCALE GENOMIC DNA]</scope>
    <source>
        <strain evidence="8 9">301</strain>
    </source>
</reference>
<keyword evidence="5 7" id="KW-0413">Isomerase</keyword>
<dbReference type="InterPro" id="IPR015942">
    <property type="entry name" value="Asp/Glu/hydantoin_racemase"/>
</dbReference>
<dbReference type="UniPathway" id="UPA00219"/>
<dbReference type="InterPro" id="IPR001920">
    <property type="entry name" value="Asp/Glu_race"/>
</dbReference>
<evidence type="ECO:0000313" key="8">
    <source>
        <dbReference type="EMBL" id="ADI30521.1"/>
    </source>
</evidence>
<evidence type="ECO:0000313" key="9">
    <source>
        <dbReference type="Proteomes" id="UP000000383"/>
    </source>
</evidence>
<feature type="binding site" evidence="7">
    <location>
        <begin position="57"/>
        <end position="58"/>
    </location>
    <ligand>
        <name>substrate</name>
    </ligand>
</feature>
<dbReference type="SUPFAM" id="SSF53681">
    <property type="entry name" value="Aspartate/glutamate racemase"/>
    <property type="match status" value="2"/>
</dbReference>
<evidence type="ECO:0000256" key="3">
    <source>
        <dbReference type="ARBA" id="ARBA00022960"/>
    </source>
</evidence>
<dbReference type="EC" id="5.1.1.3" evidence="2 7"/>
<dbReference type="GO" id="GO:0008881">
    <property type="term" value="F:glutamate racemase activity"/>
    <property type="evidence" value="ECO:0007669"/>
    <property type="project" value="UniProtKB-UniRule"/>
</dbReference>